<dbReference type="PROSITE" id="PS51384">
    <property type="entry name" value="FAD_FR"/>
    <property type="match status" value="1"/>
</dbReference>
<keyword evidence="10" id="KW-0812">Transmembrane</keyword>
<dbReference type="GO" id="GO:0046872">
    <property type="term" value="F:metal ion binding"/>
    <property type="evidence" value="ECO:0007669"/>
    <property type="project" value="UniProtKB-KW"/>
</dbReference>
<dbReference type="Gene3D" id="3.10.20.30">
    <property type="match status" value="1"/>
</dbReference>
<dbReference type="InterPro" id="IPR039261">
    <property type="entry name" value="FNR_nucleotide-bd"/>
</dbReference>
<organism evidence="13 14">
    <name type="scientific">Streptomyces acidicola</name>
    <dbReference type="NCBI Taxonomy" id="2596892"/>
    <lineage>
        <taxon>Bacteria</taxon>
        <taxon>Bacillati</taxon>
        <taxon>Actinomycetota</taxon>
        <taxon>Actinomycetes</taxon>
        <taxon>Kitasatosporales</taxon>
        <taxon>Streptomycetaceae</taxon>
        <taxon>Streptomyces</taxon>
    </lineage>
</organism>
<dbReference type="EMBL" id="VMNX01000076">
    <property type="protein sequence ID" value="MPY50892.1"/>
    <property type="molecule type" value="Genomic_DNA"/>
</dbReference>
<dbReference type="InterPro" id="IPR006058">
    <property type="entry name" value="2Fe2S_fd_BS"/>
</dbReference>
<dbReference type="Gene3D" id="2.40.30.10">
    <property type="entry name" value="Translation factors"/>
    <property type="match status" value="1"/>
</dbReference>
<comment type="cofactor">
    <cofactor evidence="2">
        <name>FAD</name>
        <dbReference type="ChEBI" id="CHEBI:57692"/>
    </cofactor>
</comment>
<evidence type="ECO:0000256" key="10">
    <source>
        <dbReference type="SAM" id="Phobius"/>
    </source>
</evidence>
<evidence type="ECO:0000313" key="13">
    <source>
        <dbReference type="EMBL" id="MPY50892.1"/>
    </source>
</evidence>
<keyword evidence="3" id="KW-0285">Flavoprotein</keyword>
<dbReference type="SUPFAM" id="SSF52343">
    <property type="entry name" value="Ferredoxin reductase-like, C-terminal NADP-linked domain"/>
    <property type="match status" value="1"/>
</dbReference>
<dbReference type="PANTHER" id="PTHR47354:SF1">
    <property type="entry name" value="CARNITINE MONOOXYGENASE REDUCTASE SUBUNIT"/>
    <property type="match status" value="1"/>
</dbReference>
<keyword evidence="8" id="KW-0408">Iron</keyword>
<evidence type="ECO:0000256" key="5">
    <source>
        <dbReference type="ARBA" id="ARBA00022714"/>
    </source>
</evidence>
<dbReference type="SUPFAM" id="SSF54292">
    <property type="entry name" value="2Fe-2S ferredoxin-like"/>
    <property type="match status" value="1"/>
</dbReference>
<dbReference type="PRINTS" id="PR00409">
    <property type="entry name" value="PHDIOXRDTASE"/>
</dbReference>
<keyword evidence="4" id="KW-0288">FMN</keyword>
<keyword evidence="6" id="KW-0479">Metal-binding</keyword>
<evidence type="ECO:0000256" key="7">
    <source>
        <dbReference type="ARBA" id="ARBA00023002"/>
    </source>
</evidence>
<dbReference type="InterPro" id="IPR001041">
    <property type="entry name" value="2Fe-2S_ferredoxin-type"/>
</dbReference>
<dbReference type="CDD" id="cd00207">
    <property type="entry name" value="fer2"/>
    <property type="match status" value="1"/>
</dbReference>
<sequence length="432" mass="46352">MSGLGAAITSQWGVIRYRWVAAKFVLSVLILLLAFGWLHDTLETAAQQAERLAESGGPAEQLGTTPALVAAGFGFAFLQLLLATLLALYKPGGRTRRGRRLLAAQRGTRSRETPVTVADVREVAHDVRALTLRPVEGERLPRWEPGAHIDVVLPSGRVRQYSLYGDPGAGGDTGDPDDAGAYRIAVLREEDGRGGSAEVHGLAAGARLAIRGPRNHFPLVDAPAHLFVAGGIGIVPFLPMLHRLDAAGADWRLVYRGRSLDRMAFTDALARQYGGRVTLLPSDTHARPDLPALLRDTPVGVAVYCCGPERLVEAVAEAMSVAGPHGTLRIERFAAVERPDGTADRPFEAELARSGRVVRVPAGRSLLSAIQDVDPTVDRSCEDGICGSCATRVLDGVPDHRDDILQADERERADVIYPCVSRSSSDRIVLDA</sequence>
<dbReference type="GO" id="GO:0051537">
    <property type="term" value="F:2 iron, 2 sulfur cluster binding"/>
    <property type="evidence" value="ECO:0007669"/>
    <property type="project" value="UniProtKB-KW"/>
</dbReference>
<feature type="transmembrane region" description="Helical" evidence="10">
    <location>
        <begin position="67"/>
        <end position="89"/>
    </location>
</feature>
<dbReference type="InterPro" id="IPR017927">
    <property type="entry name" value="FAD-bd_FR_type"/>
</dbReference>
<gene>
    <name evidence="13" type="ORF">FPZ41_20850</name>
</gene>
<dbReference type="Gene3D" id="3.40.50.80">
    <property type="entry name" value="Nucleotide-binding domain of ferredoxin-NADP reductase (FNR) module"/>
    <property type="match status" value="1"/>
</dbReference>
<dbReference type="PANTHER" id="PTHR47354">
    <property type="entry name" value="NADH OXIDOREDUCTASE HCR"/>
    <property type="match status" value="1"/>
</dbReference>
<dbReference type="InterPro" id="IPR050415">
    <property type="entry name" value="MRET"/>
</dbReference>
<dbReference type="InterPro" id="IPR054582">
    <property type="entry name" value="DmmA-like_N"/>
</dbReference>
<dbReference type="Pfam" id="PF00111">
    <property type="entry name" value="Fer2"/>
    <property type="match status" value="1"/>
</dbReference>
<evidence type="ECO:0000256" key="4">
    <source>
        <dbReference type="ARBA" id="ARBA00022643"/>
    </source>
</evidence>
<dbReference type="Proteomes" id="UP000373149">
    <property type="component" value="Unassembled WGS sequence"/>
</dbReference>
<comment type="caution">
    <text evidence="13">The sequence shown here is derived from an EMBL/GenBank/DDBJ whole genome shotgun (WGS) entry which is preliminary data.</text>
</comment>
<dbReference type="PROSITE" id="PS00197">
    <property type="entry name" value="2FE2S_FER_1"/>
    <property type="match status" value="1"/>
</dbReference>
<evidence type="ECO:0000313" key="14">
    <source>
        <dbReference type="Proteomes" id="UP000373149"/>
    </source>
</evidence>
<dbReference type="InterPro" id="IPR017938">
    <property type="entry name" value="Riboflavin_synthase-like_b-brl"/>
</dbReference>
<accession>A0A5N8WUX9</accession>
<feature type="transmembrane region" description="Helical" evidence="10">
    <location>
        <begin position="20"/>
        <end position="38"/>
    </location>
</feature>
<evidence type="ECO:0000256" key="2">
    <source>
        <dbReference type="ARBA" id="ARBA00001974"/>
    </source>
</evidence>
<dbReference type="PROSITE" id="PS51085">
    <property type="entry name" value="2FE2S_FER_2"/>
    <property type="match status" value="1"/>
</dbReference>
<evidence type="ECO:0000256" key="8">
    <source>
        <dbReference type="ARBA" id="ARBA00023004"/>
    </source>
</evidence>
<reference evidence="13 14" key="1">
    <citation type="submission" date="2019-09" db="EMBL/GenBank/DDBJ databases">
        <authorList>
            <person name="Duangmal K."/>
            <person name="Teo W.F.A."/>
            <person name="Lipun K."/>
        </authorList>
    </citation>
    <scope>NUCLEOTIDE SEQUENCE [LARGE SCALE GENOMIC DNA]</scope>
    <source>
        <strain evidence="13 14">K1PN6</strain>
    </source>
</reference>
<evidence type="ECO:0000256" key="1">
    <source>
        <dbReference type="ARBA" id="ARBA00001917"/>
    </source>
</evidence>
<keyword evidence="7" id="KW-0560">Oxidoreductase</keyword>
<keyword evidence="10" id="KW-0472">Membrane</keyword>
<dbReference type="SUPFAM" id="SSF63380">
    <property type="entry name" value="Riboflavin synthase domain-like"/>
    <property type="match status" value="1"/>
</dbReference>
<evidence type="ECO:0000256" key="9">
    <source>
        <dbReference type="ARBA" id="ARBA00023014"/>
    </source>
</evidence>
<dbReference type="GO" id="GO:0016491">
    <property type="term" value="F:oxidoreductase activity"/>
    <property type="evidence" value="ECO:0007669"/>
    <property type="project" value="UniProtKB-KW"/>
</dbReference>
<dbReference type="Pfam" id="PF22290">
    <property type="entry name" value="DmmA-like_N"/>
    <property type="match status" value="1"/>
</dbReference>
<feature type="domain" description="FAD-binding FR-type" evidence="12">
    <location>
        <begin position="110"/>
        <end position="220"/>
    </location>
</feature>
<evidence type="ECO:0000259" key="12">
    <source>
        <dbReference type="PROSITE" id="PS51384"/>
    </source>
</evidence>
<evidence type="ECO:0000256" key="6">
    <source>
        <dbReference type="ARBA" id="ARBA00022723"/>
    </source>
</evidence>
<evidence type="ECO:0000256" key="3">
    <source>
        <dbReference type="ARBA" id="ARBA00022630"/>
    </source>
</evidence>
<dbReference type="InterPro" id="IPR012675">
    <property type="entry name" value="Beta-grasp_dom_sf"/>
</dbReference>
<keyword evidence="10" id="KW-1133">Transmembrane helix</keyword>
<dbReference type="CDD" id="cd06185">
    <property type="entry name" value="PDR_like"/>
    <property type="match status" value="1"/>
</dbReference>
<proteinExistence type="predicted"/>
<protein>
    <submittedName>
        <fullName evidence="13">Oxidoreductase</fullName>
    </submittedName>
</protein>
<dbReference type="AlphaFoldDB" id="A0A5N8WUX9"/>
<dbReference type="InterPro" id="IPR036010">
    <property type="entry name" value="2Fe-2S_ferredoxin-like_sf"/>
</dbReference>
<comment type="cofactor">
    <cofactor evidence="1">
        <name>FMN</name>
        <dbReference type="ChEBI" id="CHEBI:58210"/>
    </cofactor>
</comment>
<evidence type="ECO:0000259" key="11">
    <source>
        <dbReference type="PROSITE" id="PS51085"/>
    </source>
</evidence>
<keyword evidence="14" id="KW-1185">Reference proteome</keyword>
<keyword evidence="9" id="KW-0411">Iron-sulfur</keyword>
<feature type="domain" description="2Fe-2S ferredoxin-type" evidence="11">
    <location>
        <begin position="347"/>
        <end position="432"/>
    </location>
</feature>
<keyword evidence="5" id="KW-0001">2Fe-2S</keyword>
<name>A0A5N8WUX9_9ACTN</name>